<dbReference type="Gene3D" id="3.20.20.140">
    <property type="entry name" value="Metal-dependent hydrolases"/>
    <property type="match status" value="1"/>
</dbReference>
<keyword evidence="3" id="KW-0378">Hydrolase</keyword>
<dbReference type="EMBL" id="VWOX01000003">
    <property type="protein sequence ID" value="KAA5545235.1"/>
    <property type="molecule type" value="Genomic_DNA"/>
</dbReference>
<dbReference type="Pfam" id="PF04909">
    <property type="entry name" value="Amidohydro_2"/>
    <property type="match status" value="1"/>
</dbReference>
<name>A0A5M6DIZ3_9BACT</name>
<evidence type="ECO:0000313" key="4">
    <source>
        <dbReference type="Proteomes" id="UP000324479"/>
    </source>
</evidence>
<sequence>MLIDSHHHLWKYSADQYGWINDDMQRLKQDYWADQLRELAVANGVDGFVTVQARQSLVETDTLLALAESLPLIRGVVGWLDLRREDIGDQLDRYADRPRLKGVRHVVQDEPQDDFILGTEFNRGVAQLAGRGLVYDILVFPRQLESAIQFAGNHPEIPMVLDHLAKPAVGSTAPDADWCDRIRKLAAHSHVACKFSGLATEVTIDRWDVATIRPYWDVVLDAFSPSRLMFGSDWPVCLLKTEYSRWLEAVRELAGELSPDEQSELFSGTAQRIYHLE</sequence>
<keyword evidence="4" id="KW-1185">Reference proteome</keyword>
<evidence type="ECO:0000256" key="1">
    <source>
        <dbReference type="ARBA" id="ARBA00038310"/>
    </source>
</evidence>
<dbReference type="SUPFAM" id="SSF51556">
    <property type="entry name" value="Metallo-dependent hydrolases"/>
    <property type="match status" value="1"/>
</dbReference>
<accession>A0A5M6DIZ3</accession>
<comment type="similarity">
    <text evidence="1">Belongs to the metallo-dependent hydrolases superfamily.</text>
</comment>
<dbReference type="RefSeq" id="WP_150075504.1">
    <property type="nucleotide sequence ID" value="NZ_VWOX01000003.1"/>
</dbReference>
<evidence type="ECO:0000259" key="2">
    <source>
        <dbReference type="Pfam" id="PF04909"/>
    </source>
</evidence>
<dbReference type="InterPro" id="IPR006680">
    <property type="entry name" value="Amidohydro-rel"/>
</dbReference>
<feature type="domain" description="Amidohydrolase-related" evidence="2">
    <location>
        <begin position="3"/>
        <end position="276"/>
    </location>
</feature>
<dbReference type="Proteomes" id="UP000324479">
    <property type="component" value="Unassembled WGS sequence"/>
</dbReference>
<dbReference type="GO" id="GO:0016787">
    <property type="term" value="F:hydrolase activity"/>
    <property type="evidence" value="ECO:0007669"/>
    <property type="project" value="UniProtKB-KW"/>
</dbReference>
<proteinExistence type="inferred from homology"/>
<dbReference type="InterPro" id="IPR052350">
    <property type="entry name" value="Metallo-dep_Lactonases"/>
</dbReference>
<evidence type="ECO:0000313" key="3">
    <source>
        <dbReference type="EMBL" id="KAA5545235.1"/>
    </source>
</evidence>
<reference evidence="3 4" key="1">
    <citation type="submission" date="2019-08" db="EMBL/GenBank/DDBJ databases">
        <authorList>
            <person name="Dhanesh K."/>
            <person name="Kumar G."/>
            <person name="Sasikala C."/>
            <person name="Venkata Ramana C."/>
        </authorList>
    </citation>
    <scope>NUCLEOTIDE SEQUENCE [LARGE SCALE GENOMIC DNA]</scope>
    <source>
        <strain evidence="3 4">JC645</strain>
    </source>
</reference>
<dbReference type="InterPro" id="IPR032466">
    <property type="entry name" value="Metal_Hydrolase"/>
</dbReference>
<organism evidence="3 4">
    <name type="scientific">Roseiconus nitratireducens</name>
    <dbReference type="NCBI Taxonomy" id="2605748"/>
    <lineage>
        <taxon>Bacteria</taxon>
        <taxon>Pseudomonadati</taxon>
        <taxon>Planctomycetota</taxon>
        <taxon>Planctomycetia</taxon>
        <taxon>Pirellulales</taxon>
        <taxon>Pirellulaceae</taxon>
        <taxon>Roseiconus</taxon>
    </lineage>
</organism>
<protein>
    <submittedName>
        <fullName evidence="3">Amidohydrolase family protein</fullName>
    </submittedName>
</protein>
<gene>
    <name evidence="3" type="ORF">FYK55_06105</name>
</gene>
<dbReference type="PANTHER" id="PTHR43569">
    <property type="entry name" value="AMIDOHYDROLASE"/>
    <property type="match status" value="1"/>
</dbReference>
<dbReference type="PANTHER" id="PTHR43569:SF2">
    <property type="entry name" value="AMIDOHYDROLASE-RELATED DOMAIN-CONTAINING PROTEIN"/>
    <property type="match status" value="1"/>
</dbReference>
<dbReference type="AlphaFoldDB" id="A0A5M6DIZ3"/>
<comment type="caution">
    <text evidence="3">The sequence shown here is derived from an EMBL/GenBank/DDBJ whole genome shotgun (WGS) entry which is preliminary data.</text>
</comment>